<sequence>LVDGIVSYLDVLGELLESLDDLGNGEDSDLVGELGLVVLDLGLDGEGKARLDLLDLDQLGEDVLVGDEDLDDLSSGLLGLGGQLGNSGASLIGVIAYLDVLDETVDLVDVVDGRLGHSEVVEGRDSELVGELLLVGHDLSEHFGGESLLEGQDLVVLLTWSLVGDEDLDDVSSGLLGSGRELEHAGLSLLGVSLQISYLDVLGEDLESGDDLLKSKNANLVGELSLVVLNLGLHGSGKMLLDLLDLDDLGEVILVRAEDLDDLSSGLLGGLRQLGDSGASLLGTVELVDVVIVGVGVGEVVEGSDSERKGLADLLDLGVLLLGGLVGAEDLDDLSGGLLGGLRQLGDSGASLLGVCLQGKVTYPDMSRELLESLNDLIKGEESDLVSQISLVVVDLSPHGGGQTGLDLLAFLVLLLGGLVRDEDLDDLSGGLLRSGGQLGDSGAGLFRLLESLDDLSNGEDSDLVGELGLELKVVYLDMLSQTVQLGDVVIVRGSVSHVMEGHDANLLRDLLLDGVDLSEDVRGQRISDVSALLELLLGTSEGSESLIFLHSSNFSWGVLSETKILTISPAGFWAAYESLPMRARASSGCSYRYFSLQIIIDRKTAYLDVLSELVESLDDLGKGKNPNLVSEISLVVVDLSPHGSRETSLDLLALLILLLGSLVGDEDLDQVSSWFLCRR</sequence>
<evidence type="ECO:0000313" key="1">
    <source>
        <dbReference type="EMBL" id="GMR31691.1"/>
    </source>
</evidence>
<name>A0AAN4Z342_9BILA</name>
<evidence type="ECO:0000313" key="2">
    <source>
        <dbReference type="Proteomes" id="UP001328107"/>
    </source>
</evidence>
<comment type="caution">
    <text evidence="1">The sequence shown here is derived from an EMBL/GenBank/DDBJ whole genome shotgun (WGS) entry which is preliminary data.</text>
</comment>
<gene>
    <name evidence="1" type="ORF">PMAYCL1PPCAC_01886</name>
</gene>
<dbReference type="Proteomes" id="UP001328107">
    <property type="component" value="Unassembled WGS sequence"/>
</dbReference>
<dbReference type="EMBL" id="BTRK01000001">
    <property type="protein sequence ID" value="GMR31691.1"/>
    <property type="molecule type" value="Genomic_DNA"/>
</dbReference>
<keyword evidence="2" id="KW-1185">Reference proteome</keyword>
<accession>A0AAN4Z342</accession>
<reference evidence="2" key="1">
    <citation type="submission" date="2022-10" db="EMBL/GenBank/DDBJ databases">
        <title>Genome assembly of Pristionchus species.</title>
        <authorList>
            <person name="Yoshida K."/>
            <person name="Sommer R.J."/>
        </authorList>
    </citation>
    <scope>NUCLEOTIDE SEQUENCE [LARGE SCALE GENOMIC DNA]</scope>
    <source>
        <strain evidence="2">RS5460</strain>
    </source>
</reference>
<feature type="non-terminal residue" evidence="1">
    <location>
        <position position="1"/>
    </location>
</feature>
<proteinExistence type="predicted"/>
<organism evidence="1 2">
    <name type="scientific">Pristionchus mayeri</name>
    <dbReference type="NCBI Taxonomy" id="1317129"/>
    <lineage>
        <taxon>Eukaryota</taxon>
        <taxon>Metazoa</taxon>
        <taxon>Ecdysozoa</taxon>
        <taxon>Nematoda</taxon>
        <taxon>Chromadorea</taxon>
        <taxon>Rhabditida</taxon>
        <taxon>Rhabditina</taxon>
        <taxon>Diplogasteromorpha</taxon>
        <taxon>Diplogasteroidea</taxon>
        <taxon>Neodiplogasteridae</taxon>
        <taxon>Pristionchus</taxon>
    </lineage>
</organism>
<dbReference type="AlphaFoldDB" id="A0AAN4Z342"/>
<protein>
    <submittedName>
        <fullName evidence="1">Uncharacterized protein</fullName>
    </submittedName>
</protein>